<proteinExistence type="predicted"/>
<dbReference type="PANTHER" id="PTHR48055">
    <property type="entry name" value="LEUCINE-RICH REPEAT RECEPTOR PROTEIN KINASE EMS1"/>
    <property type="match status" value="1"/>
</dbReference>
<dbReference type="InterPro" id="IPR051564">
    <property type="entry name" value="LRR_receptor-like_kinase"/>
</dbReference>
<dbReference type="PANTHER" id="PTHR48055:SF57">
    <property type="entry name" value="PROTEIN KINASE DOMAIN-CONTAINING PROTEIN"/>
    <property type="match status" value="1"/>
</dbReference>
<name>A0A6P5XXQ9_DURZI</name>
<gene>
    <name evidence="3" type="primary">LOC111287053</name>
</gene>
<dbReference type="InterPro" id="IPR008271">
    <property type="entry name" value="Ser/Thr_kinase_AS"/>
</dbReference>
<dbReference type="Gene3D" id="1.10.510.10">
    <property type="entry name" value="Transferase(Phosphotransferase) domain 1"/>
    <property type="match status" value="1"/>
</dbReference>
<reference evidence="3" key="1">
    <citation type="submission" date="2025-08" db="UniProtKB">
        <authorList>
            <consortium name="RefSeq"/>
        </authorList>
    </citation>
    <scope>IDENTIFICATION</scope>
    <source>
        <tissue evidence="3">Fruit stalk</tissue>
    </source>
</reference>
<accession>A0A6P5XXQ9</accession>
<dbReference type="Pfam" id="PF00069">
    <property type="entry name" value="Pkinase"/>
    <property type="match status" value="1"/>
</dbReference>
<dbReference type="PROSITE" id="PS50011">
    <property type="entry name" value="PROTEIN_KINASE_DOM"/>
    <property type="match status" value="1"/>
</dbReference>
<evidence type="ECO:0000313" key="2">
    <source>
        <dbReference type="Proteomes" id="UP000515121"/>
    </source>
</evidence>
<protein>
    <submittedName>
        <fullName evidence="3">Probable LRR receptor-like serine/threonine-protein kinase At3g47570</fullName>
    </submittedName>
</protein>
<dbReference type="OrthoDB" id="1923451at2759"/>
<dbReference type="Proteomes" id="UP000515121">
    <property type="component" value="Unplaced"/>
</dbReference>
<dbReference type="GO" id="GO:0016020">
    <property type="term" value="C:membrane"/>
    <property type="evidence" value="ECO:0007669"/>
    <property type="project" value="TreeGrafter"/>
</dbReference>
<organism evidence="2 3">
    <name type="scientific">Durio zibethinus</name>
    <name type="common">Durian</name>
    <dbReference type="NCBI Taxonomy" id="66656"/>
    <lineage>
        <taxon>Eukaryota</taxon>
        <taxon>Viridiplantae</taxon>
        <taxon>Streptophyta</taxon>
        <taxon>Embryophyta</taxon>
        <taxon>Tracheophyta</taxon>
        <taxon>Spermatophyta</taxon>
        <taxon>Magnoliopsida</taxon>
        <taxon>eudicotyledons</taxon>
        <taxon>Gunneridae</taxon>
        <taxon>Pentapetalae</taxon>
        <taxon>rosids</taxon>
        <taxon>malvids</taxon>
        <taxon>Malvales</taxon>
        <taxon>Malvaceae</taxon>
        <taxon>Helicteroideae</taxon>
        <taxon>Durio</taxon>
    </lineage>
</organism>
<dbReference type="KEGG" id="dzi:111287053"/>
<sequence>MPNGSLEKWLHSEHYFLDILQRINIMIDVASALEYHHAGQPTPIIHCDLKPSNILLHEDIVAHMGDFGIAKLLEEDDFMRQTMTLATIGYMAPANCILSIMELALKCSAELPEDRNNMADVVAMLKKIKHKFLISIEQA</sequence>
<dbReference type="SUPFAM" id="SSF56112">
    <property type="entry name" value="Protein kinase-like (PK-like)"/>
    <property type="match status" value="1"/>
</dbReference>
<dbReference type="GeneID" id="111287053"/>
<dbReference type="PROSITE" id="PS00108">
    <property type="entry name" value="PROTEIN_KINASE_ST"/>
    <property type="match status" value="1"/>
</dbReference>
<keyword evidence="2" id="KW-1185">Reference proteome</keyword>
<dbReference type="InterPro" id="IPR000719">
    <property type="entry name" value="Prot_kinase_dom"/>
</dbReference>
<dbReference type="GO" id="GO:0005524">
    <property type="term" value="F:ATP binding"/>
    <property type="evidence" value="ECO:0007669"/>
    <property type="project" value="InterPro"/>
</dbReference>
<evidence type="ECO:0000313" key="3">
    <source>
        <dbReference type="RefSeq" id="XP_022732973.1"/>
    </source>
</evidence>
<dbReference type="GO" id="GO:0004672">
    <property type="term" value="F:protein kinase activity"/>
    <property type="evidence" value="ECO:0007669"/>
    <property type="project" value="InterPro"/>
</dbReference>
<dbReference type="InterPro" id="IPR011009">
    <property type="entry name" value="Kinase-like_dom_sf"/>
</dbReference>
<dbReference type="RefSeq" id="XP_022732973.1">
    <property type="nucleotide sequence ID" value="XM_022877238.1"/>
</dbReference>
<dbReference type="AlphaFoldDB" id="A0A6P5XXQ9"/>
<evidence type="ECO:0000259" key="1">
    <source>
        <dbReference type="PROSITE" id="PS50011"/>
    </source>
</evidence>
<feature type="domain" description="Protein kinase" evidence="1">
    <location>
        <begin position="1"/>
        <end position="139"/>
    </location>
</feature>